<protein>
    <submittedName>
        <fullName evidence="2">Type II secretion system protein</fullName>
    </submittedName>
</protein>
<evidence type="ECO:0000313" key="2">
    <source>
        <dbReference type="EMBL" id="MEY8762298.1"/>
    </source>
</evidence>
<dbReference type="Pfam" id="PF07963">
    <property type="entry name" value="N_methyl"/>
    <property type="match status" value="1"/>
</dbReference>
<dbReference type="Proteomes" id="UP001565220">
    <property type="component" value="Unassembled WGS sequence"/>
</dbReference>
<keyword evidence="1" id="KW-1133">Transmembrane helix</keyword>
<comment type="caution">
    <text evidence="2">The sequence shown here is derived from an EMBL/GenBank/DDBJ whole genome shotgun (WGS) entry which is preliminary data.</text>
</comment>
<accession>A0ABV4DST5</accession>
<reference evidence="2 3" key="1">
    <citation type="submission" date="2024-08" db="EMBL/GenBank/DDBJ databases">
        <title>Clostridium lapicellarii sp. nov., and Clostridium renhuaiense sp. nov., two species isolated from the mud in a fermentation cellar used for producing sauce-flavour Chinese liquors.</title>
        <authorList>
            <person name="Yang F."/>
            <person name="Wang H."/>
            <person name="Chen L.Q."/>
            <person name="Zhou N."/>
            <person name="Lu J.J."/>
            <person name="Pu X.X."/>
            <person name="Wan B."/>
            <person name="Wang L."/>
            <person name="Liu S.J."/>
        </authorList>
    </citation>
    <scope>NUCLEOTIDE SEQUENCE [LARGE SCALE GENOMIC DNA]</scope>
    <source>
        <strain evidence="2 3">MT-113</strain>
    </source>
</reference>
<keyword evidence="1" id="KW-0472">Membrane</keyword>
<name>A0ABV4DST5_9CLOT</name>
<evidence type="ECO:0000313" key="3">
    <source>
        <dbReference type="Proteomes" id="UP001565220"/>
    </source>
</evidence>
<evidence type="ECO:0000256" key="1">
    <source>
        <dbReference type="SAM" id="Phobius"/>
    </source>
</evidence>
<dbReference type="EMBL" id="JBGFFE010000001">
    <property type="protein sequence ID" value="MEY8762298.1"/>
    <property type="molecule type" value="Genomic_DNA"/>
</dbReference>
<keyword evidence="1" id="KW-0812">Transmembrane</keyword>
<proteinExistence type="predicted"/>
<organism evidence="2 3">
    <name type="scientific">Clostridium lapidicellarium</name>
    <dbReference type="NCBI Taxonomy" id="3240931"/>
    <lineage>
        <taxon>Bacteria</taxon>
        <taxon>Bacillati</taxon>
        <taxon>Bacillota</taxon>
        <taxon>Clostridia</taxon>
        <taxon>Eubacteriales</taxon>
        <taxon>Clostridiaceae</taxon>
        <taxon>Clostridium</taxon>
    </lineage>
</organism>
<gene>
    <name evidence="2" type="ORF">AB8S09_01365</name>
</gene>
<keyword evidence="3" id="KW-1185">Reference proteome</keyword>
<dbReference type="NCBIfam" id="TIGR02532">
    <property type="entry name" value="IV_pilin_GFxxxE"/>
    <property type="match status" value="1"/>
</dbReference>
<feature type="transmembrane region" description="Helical" evidence="1">
    <location>
        <begin position="33"/>
        <end position="55"/>
    </location>
</feature>
<dbReference type="InterPro" id="IPR012902">
    <property type="entry name" value="N_methyl_site"/>
</dbReference>
<dbReference type="RefSeq" id="WP_294181325.1">
    <property type="nucleotide sequence ID" value="NZ_JBGFFE010000001.1"/>
</dbReference>
<sequence length="169" mass="19637">MFNYVCGNRLCGNKILMHKKGEYNTIHTAVKGFTLIEVLCSIAVFSLLFMTALYIQINAVKIKNYNEDADRYTLIMEYIKNNVRCNFSYEDILNLHEEGRVYLDCRNLKSEDIEKVKLYGLFSSVKPSGEPYIILNIAAGEVLKIDLQFYGKIYGDVKVDKYEFYRGNY</sequence>